<name>A0ABX8RH20_NOCIO</name>
<dbReference type="Proteomes" id="UP000694257">
    <property type="component" value="Chromosome"/>
</dbReference>
<dbReference type="RefSeq" id="WP_218469782.1">
    <property type="nucleotide sequence ID" value="NZ_BAABJN010000003.1"/>
</dbReference>
<reference evidence="1 2" key="1">
    <citation type="submission" date="2021-07" db="EMBL/GenBank/DDBJ databases">
        <title>Whole Genome Sequence of Nocardia Iowensis.</title>
        <authorList>
            <person name="Lamm A."/>
            <person name="Collins-Fairclough A.M."/>
            <person name="Bunk B."/>
            <person name="Sproer C."/>
        </authorList>
    </citation>
    <scope>NUCLEOTIDE SEQUENCE [LARGE SCALE GENOMIC DNA]</scope>
    <source>
        <strain evidence="1 2">NRRL 5646</strain>
    </source>
</reference>
<gene>
    <name evidence="1" type="ORF">KV110_25360</name>
</gene>
<evidence type="ECO:0000313" key="1">
    <source>
        <dbReference type="EMBL" id="QXN88899.1"/>
    </source>
</evidence>
<dbReference type="EMBL" id="CP078145">
    <property type="protein sequence ID" value="QXN88899.1"/>
    <property type="molecule type" value="Genomic_DNA"/>
</dbReference>
<protein>
    <recommendedName>
        <fullName evidence="3">Resolvase/invertase-type recombinase catalytic domain-containing protein</fullName>
    </recommendedName>
</protein>
<keyword evidence="2" id="KW-1185">Reference proteome</keyword>
<evidence type="ECO:0008006" key="3">
    <source>
        <dbReference type="Google" id="ProtNLM"/>
    </source>
</evidence>
<sequence>MTAKPMALGYLRQDISGAHRAWDETQIRSLAKRLGYDLVDTVVLGSDTDHRILHLLNVVRTSGAEAVIAPCLDHLDGTVDPLVETCDVITVRPENTYARWAFPRAQADN</sequence>
<organism evidence="1 2">
    <name type="scientific">Nocardia iowensis</name>
    <dbReference type="NCBI Taxonomy" id="204891"/>
    <lineage>
        <taxon>Bacteria</taxon>
        <taxon>Bacillati</taxon>
        <taxon>Actinomycetota</taxon>
        <taxon>Actinomycetes</taxon>
        <taxon>Mycobacteriales</taxon>
        <taxon>Nocardiaceae</taxon>
        <taxon>Nocardia</taxon>
    </lineage>
</organism>
<proteinExistence type="predicted"/>
<accession>A0ABX8RH20</accession>
<evidence type="ECO:0000313" key="2">
    <source>
        <dbReference type="Proteomes" id="UP000694257"/>
    </source>
</evidence>